<feature type="domain" description="Methyltransferase type 11" evidence="2">
    <location>
        <begin position="379"/>
        <end position="492"/>
    </location>
</feature>
<dbReference type="PaxDb" id="3055-EDP01746"/>
<sequence length="567" mass="61899">MQLSRQPRNLRGNGWPRVAVPGLRASMVAKSVDPQSETSTAPEATPTCKTNRTFTAASTSAPVASSAVASSAVASSAVPLPGPSARPTPAELDGLRFKLDASVERWSTRETFMTAAISDPKDNKKASDLSGSNMRLADVLPRLLQPASGAGAAATDPKRAAHWAYHLVRHLGFNGLAFAGFAAHDLVERLQRLQRQVAGGGRGSSSGGTSRTPFEKLLEGAEAELAYRLSDFIEAVDQDYDNIRSGYYPLPWDMTSPRHRQYNPAYVAASSAAYVGEWVKITQRRLAKQPEPVWLDGGKLYPQYYNKTFHFQTDGWFSARSAFVYETTTEALFSGLQDIMQRTTLLPIADYVREAESGSGPASSASGASERSPAQLRLLEVAAGTGRFHTFIKDAYPDMRTVCSDLSPFYLARARNNMRYWRRLRARGRFLGGVDETGTEFLQTAAEDIAAPDDSFDIVVCVYLFHELPEAVRRRAVSEFARVLRPGGLLVLTDSVQLGDRPGLERNLDVFGNFNEPYYRNYLSCDLGSMCEEAGLTPDTKYLCSATKTLSFRKAAVGEAPATAPAV</sequence>
<dbReference type="Pfam" id="PF08241">
    <property type="entry name" value="Methyltransf_11"/>
    <property type="match status" value="1"/>
</dbReference>
<dbReference type="OrthoDB" id="3647at2759"/>
<dbReference type="Gramene" id="PNW82617">
    <property type="protein sequence ID" value="PNW82617"/>
    <property type="gene ID" value="CHLRE_06g286300v5"/>
</dbReference>
<dbReference type="SUPFAM" id="SSF53335">
    <property type="entry name" value="S-adenosyl-L-methionine-dependent methyltransferases"/>
    <property type="match status" value="1"/>
</dbReference>
<dbReference type="GO" id="GO:0008168">
    <property type="term" value="F:methyltransferase activity"/>
    <property type="evidence" value="ECO:0000318"/>
    <property type="project" value="GO_Central"/>
</dbReference>
<evidence type="ECO:0000259" key="2">
    <source>
        <dbReference type="Pfam" id="PF08241"/>
    </source>
</evidence>
<dbReference type="InterPro" id="IPR050508">
    <property type="entry name" value="Methyltransf_Superfamily"/>
</dbReference>
<dbReference type="InterPro" id="IPR013216">
    <property type="entry name" value="Methyltransf_11"/>
</dbReference>
<dbReference type="InParanoid" id="A0A2K3DQ47"/>
<dbReference type="RefSeq" id="XP_001695488.2">
    <property type="nucleotide sequence ID" value="XM_001695436.3"/>
</dbReference>
<evidence type="ECO:0000313" key="3">
    <source>
        <dbReference type="EMBL" id="PNW82617.1"/>
    </source>
</evidence>
<dbReference type="EMBL" id="CM008967">
    <property type="protein sequence ID" value="PNW82617.1"/>
    <property type="molecule type" value="Genomic_DNA"/>
</dbReference>
<keyword evidence="4" id="KW-1185">Reference proteome</keyword>
<organism evidence="3 4">
    <name type="scientific">Chlamydomonas reinhardtii</name>
    <name type="common">Chlamydomonas smithii</name>
    <dbReference type="NCBI Taxonomy" id="3055"/>
    <lineage>
        <taxon>Eukaryota</taxon>
        <taxon>Viridiplantae</taxon>
        <taxon>Chlorophyta</taxon>
        <taxon>core chlorophytes</taxon>
        <taxon>Chlorophyceae</taxon>
        <taxon>CS clade</taxon>
        <taxon>Chlamydomonadales</taxon>
        <taxon>Chlamydomonadaceae</taxon>
        <taxon>Chlamydomonas</taxon>
    </lineage>
</organism>
<dbReference type="Proteomes" id="UP000006906">
    <property type="component" value="Chromosome 6"/>
</dbReference>
<evidence type="ECO:0000256" key="1">
    <source>
        <dbReference type="SAM" id="MobiDB-lite"/>
    </source>
</evidence>
<feature type="region of interest" description="Disordered" evidence="1">
    <location>
        <begin position="29"/>
        <end position="50"/>
    </location>
</feature>
<dbReference type="PANTHER" id="PTHR42912">
    <property type="entry name" value="METHYLTRANSFERASE"/>
    <property type="match status" value="1"/>
</dbReference>
<dbReference type="GO" id="GO:0008757">
    <property type="term" value="F:S-adenosylmethionine-dependent methyltransferase activity"/>
    <property type="evidence" value="ECO:0007669"/>
    <property type="project" value="InterPro"/>
</dbReference>
<dbReference type="GeneID" id="5721012"/>
<dbReference type="STRING" id="3055.A0A2K3DQ47"/>
<evidence type="ECO:0000313" key="4">
    <source>
        <dbReference type="Proteomes" id="UP000006906"/>
    </source>
</evidence>
<dbReference type="CDD" id="cd02440">
    <property type="entry name" value="AdoMet_MTases"/>
    <property type="match status" value="1"/>
</dbReference>
<proteinExistence type="predicted"/>
<dbReference type="OMA" id="DHFRENP"/>
<reference evidence="3 4" key="1">
    <citation type="journal article" date="2007" name="Science">
        <title>The Chlamydomonas genome reveals the evolution of key animal and plant functions.</title>
        <authorList>
            <person name="Merchant S.S."/>
            <person name="Prochnik S.E."/>
            <person name="Vallon O."/>
            <person name="Harris E.H."/>
            <person name="Karpowicz S.J."/>
            <person name="Witman G.B."/>
            <person name="Terry A."/>
            <person name="Salamov A."/>
            <person name="Fritz-Laylin L.K."/>
            <person name="Marechal-Drouard L."/>
            <person name="Marshall W.F."/>
            <person name="Qu L.H."/>
            <person name="Nelson D.R."/>
            <person name="Sanderfoot A.A."/>
            <person name="Spalding M.H."/>
            <person name="Kapitonov V.V."/>
            <person name="Ren Q."/>
            <person name="Ferris P."/>
            <person name="Lindquist E."/>
            <person name="Shapiro H."/>
            <person name="Lucas S.M."/>
            <person name="Grimwood J."/>
            <person name="Schmutz J."/>
            <person name="Cardol P."/>
            <person name="Cerutti H."/>
            <person name="Chanfreau G."/>
            <person name="Chen C.L."/>
            <person name="Cognat V."/>
            <person name="Croft M.T."/>
            <person name="Dent R."/>
            <person name="Dutcher S."/>
            <person name="Fernandez E."/>
            <person name="Fukuzawa H."/>
            <person name="Gonzalez-Ballester D."/>
            <person name="Gonzalez-Halphen D."/>
            <person name="Hallmann A."/>
            <person name="Hanikenne M."/>
            <person name="Hippler M."/>
            <person name="Inwood W."/>
            <person name="Jabbari K."/>
            <person name="Kalanon M."/>
            <person name="Kuras R."/>
            <person name="Lefebvre P.A."/>
            <person name="Lemaire S.D."/>
            <person name="Lobanov A.V."/>
            <person name="Lohr M."/>
            <person name="Manuell A."/>
            <person name="Meier I."/>
            <person name="Mets L."/>
            <person name="Mittag M."/>
            <person name="Mittelmeier T."/>
            <person name="Moroney J.V."/>
            <person name="Moseley J."/>
            <person name="Napoli C."/>
            <person name="Nedelcu A.M."/>
            <person name="Niyogi K."/>
            <person name="Novoselov S.V."/>
            <person name="Paulsen I.T."/>
            <person name="Pazour G."/>
            <person name="Purton S."/>
            <person name="Ral J.P."/>
            <person name="Riano-Pachon D.M."/>
            <person name="Riekhof W."/>
            <person name="Rymarquis L."/>
            <person name="Schroda M."/>
            <person name="Stern D."/>
            <person name="Umen J."/>
            <person name="Willows R."/>
            <person name="Wilson N."/>
            <person name="Zimmer S.L."/>
            <person name="Allmer J."/>
            <person name="Balk J."/>
            <person name="Bisova K."/>
            <person name="Chen C.J."/>
            <person name="Elias M."/>
            <person name="Gendler K."/>
            <person name="Hauser C."/>
            <person name="Lamb M.R."/>
            <person name="Ledford H."/>
            <person name="Long J.C."/>
            <person name="Minagawa J."/>
            <person name="Page M.D."/>
            <person name="Pan J."/>
            <person name="Pootakham W."/>
            <person name="Roje S."/>
            <person name="Rose A."/>
            <person name="Stahlberg E."/>
            <person name="Terauchi A.M."/>
            <person name="Yang P."/>
            <person name="Ball S."/>
            <person name="Bowler C."/>
            <person name="Dieckmann C.L."/>
            <person name="Gladyshev V.N."/>
            <person name="Green P."/>
            <person name="Jorgensen R."/>
            <person name="Mayfield S."/>
            <person name="Mueller-Roeber B."/>
            <person name="Rajamani S."/>
            <person name="Sayre R.T."/>
            <person name="Brokstein P."/>
            <person name="Dubchak I."/>
            <person name="Goodstein D."/>
            <person name="Hornick L."/>
            <person name="Huang Y.W."/>
            <person name="Jhaveri J."/>
            <person name="Luo Y."/>
            <person name="Martinez D."/>
            <person name="Ngau W.C."/>
            <person name="Otillar B."/>
            <person name="Poliakov A."/>
            <person name="Porter A."/>
            <person name="Szajkowski L."/>
            <person name="Werner G."/>
            <person name="Zhou K."/>
            <person name="Grigoriev I.V."/>
            <person name="Rokhsar D.S."/>
            <person name="Grossman A.R."/>
        </authorList>
    </citation>
    <scope>NUCLEOTIDE SEQUENCE [LARGE SCALE GENOMIC DNA]</scope>
    <source>
        <strain evidence="4">CC-503</strain>
    </source>
</reference>
<dbReference type="AlphaFoldDB" id="A0A2K3DQ47"/>
<dbReference type="ExpressionAtlas" id="A0A2K3DQ47">
    <property type="expression patterns" value="baseline and differential"/>
</dbReference>
<gene>
    <name evidence="3" type="ORF">CHLRE_06g286300v5</name>
</gene>
<dbReference type="KEGG" id="cre:CHLRE_06g286300v5"/>
<dbReference type="Gene3D" id="3.40.50.150">
    <property type="entry name" value="Vaccinia Virus protein VP39"/>
    <property type="match status" value="1"/>
</dbReference>
<dbReference type="PANTHER" id="PTHR42912:SF81">
    <property type="entry name" value="METHYLTRANSFERASE DOMAIN-CONTAINING PROTEIN"/>
    <property type="match status" value="1"/>
</dbReference>
<accession>A0A2K3DQ47</accession>
<name>A0A2K3DQ47_CHLRE</name>
<dbReference type="InterPro" id="IPR029063">
    <property type="entry name" value="SAM-dependent_MTases_sf"/>
</dbReference>
<feature type="compositionally biased region" description="Polar residues" evidence="1">
    <location>
        <begin position="33"/>
        <end position="50"/>
    </location>
</feature>
<protein>
    <recommendedName>
        <fullName evidence="2">Methyltransferase type 11 domain-containing protein</fullName>
    </recommendedName>
</protein>